<sequence length="76" mass="8486">MQASGVPLTCERSENAHARAGRRSLRHRERQETDAEGATARVSIALDAMSFRLMRATRLFLTGGGQIISRTSYHRN</sequence>
<proteinExistence type="predicted"/>
<evidence type="ECO:0000256" key="1">
    <source>
        <dbReference type="SAM" id="MobiDB-lite"/>
    </source>
</evidence>
<dbReference type="Proteomes" id="UP001518140">
    <property type="component" value="Unassembled WGS sequence"/>
</dbReference>
<dbReference type="RefSeq" id="WP_165341809.1">
    <property type="nucleotide sequence ID" value="NZ_JAAKZX010000085.1"/>
</dbReference>
<evidence type="ECO:0000313" key="2">
    <source>
        <dbReference type="EMBL" id="NGO45241.1"/>
    </source>
</evidence>
<dbReference type="EMBL" id="JAAKZX010000085">
    <property type="protein sequence ID" value="NGO45241.1"/>
    <property type="molecule type" value="Genomic_DNA"/>
</dbReference>
<organism evidence="2 3">
    <name type="scientific">Streptomyces ureilyticus</name>
    <dbReference type="NCBI Taxonomy" id="1775131"/>
    <lineage>
        <taxon>Bacteria</taxon>
        <taxon>Bacillati</taxon>
        <taxon>Actinomycetota</taxon>
        <taxon>Actinomycetes</taxon>
        <taxon>Kitasatosporales</taxon>
        <taxon>Streptomycetaceae</taxon>
        <taxon>Streptomyces</taxon>
    </lineage>
</organism>
<comment type="caution">
    <text evidence="2">The sequence shown here is derived from an EMBL/GenBank/DDBJ whole genome shotgun (WGS) entry which is preliminary data.</text>
</comment>
<feature type="region of interest" description="Disordered" evidence="1">
    <location>
        <begin position="1"/>
        <end position="38"/>
    </location>
</feature>
<evidence type="ECO:0000313" key="3">
    <source>
        <dbReference type="Proteomes" id="UP001518140"/>
    </source>
</evidence>
<name>A0ABX0E1S6_9ACTN</name>
<accession>A0ABX0E1S6</accession>
<keyword evidence="3" id="KW-1185">Reference proteome</keyword>
<feature type="compositionally biased region" description="Basic residues" evidence="1">
    <location>
        <begin position="19"/>
        <end position="28"/>
    </location>
</feature>
<protein>
    <submittedName>
        <fullName evidence="2">Uncharacterized protein</fullName>
    </submittedName>
</protein>
<reference evidence="2 3" key="1">
    <citation type="submission" date="2020-02" db="EMBL/GenBank/DDBJ databases">
        <title>Whole-genome analyses of novel actinobacteria.</title>
        <authorList>
            <person name="Sahin N."/>
            <person name="Tokatli A."/>
        </authorList>
    </citation>
    <scope>NUCLEOTIDE SEQUENCE [LARGE SCALE GENOMIC DNA]</scope>
    <source>
        <strain evidence="2 3">YC419</strain>
    </source>
</reference>
<gene>
    <name evidence="2" type="ORF">G6048_24850</name>
</gene>